<reference evidence="2" key="2">
    <citation type="submission" date="2022-01" db="EMBL/GenBank/DDBJ databases">
        <authorList>
            <person name="Yamashiro T."/>
            <person name="Shiraishi A."/>
            <person name="Satake H."/>
            <person name="Nakayama K."/>
        </authorList>
    </citation>
    <scope>NUCLEOTIDE SEQUENCE</scope>
</reference>
<name>A0ABQ5EAY1_9ASTR</name>
<dbReference type="PANTHER" id="PTHR31215">
    <property type="entry name" value="OS05G0510400 PROTEIN-RELATED"/>
    <property type="match status" value="1"/>
</dbReference>
<sequence length="327" mass="37371">MNNSMKYYVADDSSSFSCLPDEIVLQILRKLVDFKTLCLCKLVSKRFERIVHQVETICFTSFTDPFADPLSKEVIPSYTLALLGSYLSAIKYLKDFGRVKYLLFSNKELYVNANGQEEEEEEEEDMELYCRKLDIALECFSDVDLKFRLLMNPITNFPLLQDVSITDPGQKDESVLCPFAKIACIMVHHEGSNSNLFGRNDLLNDDIDSFMKIDLNDFEDKEEVAYSEAVIEIVKKHRSRIILLYDYSSSKCYVLFVDLPVSGYVVEGVTLFLCEWDGLPEGNDGSMTIENLNVDVEDTDEATYSEDVKDNFKNRSGPMESRNIGIC</sequence>
<dbReference type="Proteomes" id="UP001151760">
    <property type="component" value="Unassembled WGS sequence"/>
</dbReference>
<feature type="domain" description="F-box" evidence="1">
    <location>
        <begin position="13"/>
        <end position="62"/>
    </location>
</feature>
<dbReference type="SUPFAM" id="SSF81383">
    <property type="entry name" value="F-box domain"/>
    <property type="match status" value="1"/>
</dbReference>
<dbReference type="Gene3D" id="1.20.1280.50">
    <property type="match status" value="1"/>
</dbReference>
<keyword evidence="3" id="KW-1185">Reference proteome</keyword>
<proteinExistence type="predicted"/>
<reference evidence="2" key="1">
    <citation type="journal article" date="2022" name="Int. J. Mol. Sci.">
        <title>Draft Genome of Tanacetum Coccineum: Genomic Comparison of Closely Related Tanacetum-Family Plants.</title>
        <authorList>
            <person name="Yamashiro T."/>
            <person name="Shiraishi A."/>
            <person name="Nakayama K."/>
            <person name="Satake H."/>
        </authorList>
    </citation>
    <scope>NUCLEOTIDE SEQUENCE</scope>
</reference>
<dbReference type="EMBL" id="BQNB010016120">
    <property type="protein sequence ID" value="GJT48050.1"/>
    <property type="molecule type" value="Genomic_DNA"/>
</dbReference>
<evidence type="ECO:0000259" key="1">
    <source>
        <dbReference type="PROSITE" id="PS50181"/>
    </source>
</evidence>
<protein>
    <submittedName>
        <fullName evidence="2">F-box domain containing protein</fullName>
    </submittedName>
</protein>
<comment type="caution">
    <text evidence="2">The sequence shown here is derived from an EMBL/GenBank/DDBJ whole genome shotgun (WGS) entry which is preliminary data.</text>
</comment>
<accession>A0ABQ5EAY1</accession>
<organism evidence="2 3">
    <name type="scientific">Tanacetum coccineum</name>
    <dbReference type="NCBI Taxonomy" id="301880"/>
    <lineage>
        <taxon>Eukaryota</taxon>
        <taxon>Viridiplantae</taxon>
        <taxon>Streptophyta</taxon>
        <taxon>Embryophyta</taxon>
        <taxon>Tracheophyta</taxon>
        <taxon>Spermatophyta</taxon>
        <taxon>Magnoliopsida</taxon>
        <taxon>eudicotyledons</taxon>
        <taxon>Gunneridae</taxon>
        <taxon>Pentapetalae</taxon>
        <taxon>asterids</taxon>
        <taxon>campanulids</taxon>
        <taxon>Asterales</taxon>
        <taxon>Asteraceae</taxon>
        <taxon>Asteroideae</taxon>
        <taxon>Anthemideae</taxon>
        <taxon>Anthemidinae</taxon>
        <taxon>Tanacetum</taxon>
    </lineage>
</organism>
<dbReference type="InterPro" id="IPR036047">
    <property type="entry name" value="F-box-like_dom_sf"/>
</dbReference>
<dbReference type="PROSITE" id="PS50181">
    <property type="entry name" value="FBOX"/>
    <property type="match status" value="1"/>
</dbReference>
<dbReference type="Pfam" id="PF12937">
    <property type="entry name" value="F-box-like"/>
    <property type="match status" value="1"/>
</dbReference>
<dbReference type="InterPro" id="IPR044809">
    <property type="entry name" value="AUF1-like"/>
</dbReference>
<evidence type="ECO:0000313" key="2">
    <source>
        <dbReference type="EMBL" id="GJT48050.1"/>
    </source>
</evidence>
<evidence type="ECO:0000313" key="3">
    <source>
        <dbReference type="Proteomes" id="UP001151760"/>
    </source>
</evidence>
<gene>
    <name evidence="2" type="ORF">Tco_0974207</name>
</gene>
<dbReference type="InterPro" id="IPR001810">
    <property type="entry name" value="F-box_dom"/>
</dbReference>